<dbReference type="InterPro" id="IPR013767">
    <property type="entry name" value="PAS_fold"/>
</dbReference>
<evidence type="ECO:0000313" key="14">
    <source>
        <dbReference type="EMBL" id="GCL61952.1"/>
    </source>
</evidence>
<keyword evidence="8" id="KW-0902">Two-component regulatory system</keyword>
<dbReference type="PROSITE" id="PS50113">
    <property type="entry name" value="PAC"/>
    <property type="match status" value="2"/>
</dbReference>
<dbReference type="GO" id="GO:0006355">
    <property type="term" value="P:regulation of DNA-templated transcription"/>
    <property type="evidence" value="ECO:0007669"/>
    <property type="project" value="InterPro"/>
</dbReference>
<comment type="catalytic activity">
    <reaction evidence="1">
        <text>ATP + protein L-histidine = ADP + protein N-phospho-L-histidine.</text>
        <dbReference type="EC" id="2.7.13.3"/>
    </reaction>
</comment>
<sequence>MSDLFIELDTWLELDQPGTPAVAADATPGSTEHDGGAAAPPDAGGLAEQLLDAMGMPAWLHRPDRPMRANAALRRLCGLHRDTPADPLQLLVPDDRAALADASDECLWRSGEPPAQSVRLLGGNGSQRPVELSLRRVQLDDGPAILVTCQDLSDIQHVQTMLQGMSSLLGQIIDGAPVASFVIDRHHRVTHWNTACGHLTGHGADTMIGSTTPWRAFYDEARPLLADLIVDGTADAELAALYGDSAKPSALIAGAYEAEAFFPQFGPDGRWLSFTAAPLRDHAAQVIGAIVTLQDVSQRRRTEEELTRRLEQLVEARSAELAANARLMDAFIDNAPIGVVYTVNGDVQRANRQMTEMFGAAEPMPGGGRPDRPFYMAPDDLVHLRELAQLPFSRNEALHHEMWLHDRSGRPLWMQVNACPVEYSDDATGAWWMLQDRTEVRTAQEALRQRFEELQQTNQKLEQAQNQLLQSDKMASIGQLAAGVAHEINNPVGFVSSNLNTLRQYVGSLLQLADAYGRHSQPAGPEAAQQLAATLKAVELDYLKDDLPQLLDESADGLTRVKKIVQDLKDFSRVDQADWQLADLNAGLESTLNVVLHEVKYKADIVRALTPLPLVNCLAGQLNQVFMNLIVNASQSIDGRGTITLSSGAEGDWVWVQVGDTGAGMTDAVMRRIFEPFFTTKDVGKGTGLGLSLSFSIVQRHGGVIQVRSQRGVGSRFRVWVPVAGPAPGGQAAAPQPPAWD</sequence>
<dbReference type="InterPro" id="IPR000014">
    <property type="entry name" value="PAS"/>
</dbReference>
<evidence type="ECO:0000256" key="3">
    <source>
        <dbReference type="ARBA" id="ARBA00022553"/>
    </source>
</evidence>
<dbReference type="SMART" id="SM00387">
    <property type="entry name" value="HATPase_c"/>
    <property type="match status" value="1"/>
</dbReference>
<reference evidence="15" key="1">
    <citation type="submission" date="2019-03" db="EMBL/GenBank/DDBJ databases">
        <title>Aquabacterium pictum sp.nov., the first bacteriochlorophyll a-containing freshwater bacterium in the genus Aquabacterium of the class Betaproteobacteria.</title>
        <authorList>
            <person name="Hirose S."/>
            <person name="Tank M."/>
            <person name="Hara E."/>
            <person name="Tamaki H."/>
            <person name="Takaichi S."/>
            <person name="Haruta S."/>
            <person name="Hanada S."/>
        </authorList>
    </citation>
    <scope>NUCLEOTIDE SEQUENCE [LARGE SCALE GENOMIC DNA]</scope>
    <source>
        <strain evidence="15">W35</strain>
    </source>
</reference>
<evidence type="ECO:0000256" key="1">
    <source>
        <dbReference type="ARBA" id="ARBA00000085"/>
    </source>
</evidence>
<evidence type="ECO:0000259" key="11">
    <source>
        <dbReference type="PROSITE" id="PS50109"/>
    </source>
</evidence>
<gene>
    <name evidence="14" type="ORF">AQPW35_10330</name>
</gene>
<dbReference type="Pfam" id="PF08448">
    <property type="entry name" value="PAS_4"/>
    <property type="match status" value="1"/>
</dbReference>
<keyword evidence="7" id="KW-0067">ATP-binding</keyword>
<evidence type="ECO:0000256" key="10">
    <source>
        <dbReference type="SAM" id="MobiDB-lite"/>
    </source>
</evidence>
<dbReference type="AlphaFoldDB" id="A0A480APE7"/>
<dbReference type="InterPro" id="IPR000700">
    <property type="entry name" value="PAS-assoc_C"/>
</dbReference>
<dbReference type="EMBL" id="BJCL01000002">
    <property type="protein sequence ID" value="GCL61952.1"/>
    <property type="molecule type" value="Genomic_DNA"/>
</dbReference>
<keyword evidence="5" id="KW-0547">Nucleotide-binding</keyword>
<evidence type="ECO:0000256" key="8">
    <source>
        <dbReference type="ARBA" id="ARBA00023012"/>
    </source>
</evidence>
<dbReference type="InterPro" id="IPR004358">
    <property type="entry name" value="Sig_transdc_His_kin-like_C"/>
</dbReference>
<dbReference type="CDD" id="cd00082">
    <property type="entry name" value="HisKA"/>
    <property type="match status" value="1"/>
</dbReference>
<dbReference type="GO" id="GO:0000155">
    <property type="term" value="F:phosphorelay sensor kinase activity"/>
    <property type="evidence" value="ECO:0007669"/>
    <property type="project" value="InterPro"/>
</dbReference>
<comment type="caution">
    <text evidence="14">The sequence shown here is derived from an EMBL/GenBank/DDBJ whole genome shotgun (WGS) entry which is preliminary data.</text>
</comment>
<dbReference type="Proteomes" id="UP000301751">
    <property type="component" value="Unassembled WGS sequence"/>
</dbReference>
<evidence type="ECO:0000256" key="6">
    <source>
        <dbReference type="ARBA" id="ARBA00022777"/>
    </source>
</evidence>
<dbReference type="Pfam" id="PF00989">
    <property type="entry name" value="PAS"/>
    <property type="match status" value="2"/>
</dbReference>
<dbReference type="Gene3D" id="3.30.565.10">
    <property type="entry name" value="Histidine kinase-like ATPase, C-terminal domain"/>
    <property type="match status" value="1"/>
</dbReference>
<feature type="domain" description="PAC" evidence="13">
    <location>
        <begin position="398"/>
        <end position="449"/>
    </location>
</feature>
<evidence type="ECO:0000256" key="4">
    <source>
        <dbReference type="ARBA" id="ARBA00022679"/>
    </source>
</evidence>
<dbReference type="EC" id="2.7.13.3" evidence="2"/>
<feature type="domain" description="PAC" evidence="13">
    <location>
        <begin position="256"/>
        <end position="308"/>
    </location>
</feature>
<dbReference type="Pfam" id="PF02518">
    <property type="entry name" value="HATPase_c"/>
    <property type="match status" value="1"/>
</dbReference>
<dbReference type="InterPro" id="IPR036097">
    <property type="entry name" value="HisK_dim/P_sf"/>
</dbReference>
<dbReference type="InterPro" id="IPR035965">
    <property type="entry name" value="PAS-like_dom_sf"/>
</dbReference>
<dbReference type="PANTHER" id="PTHR43065">
    <property type="entry name" value="SENSOR HISTIDINE KINASE"/>
    <property type="match status" value="1"/>
</dbReference>
<feature type="coiled-coil region" evidence="9">
    <location>
        <begin position="437"/>
        <end position="474"/>
    </location>
</feature>
<evidence type="ECO:0000259" key="12">
    <source>
        <dbReference type="PROSITE" id="PS50112"/>
    </source>
</evidence>
<dbReference type="Gene3D" id="1.10.287.130">
    <property type="match status" value="1"/>
</dbReference>
<dbReference type="PROSITE" id="PS50109">
    <property type="entry name" value="HIS_KIN"/>
    <property type="match status" value="1"/>
</dbReference>
<keyword evidence="15" id="KW-1185">Reference proteome</keyword>
<dbReference type="OrthoDB" id="224978at2"/>
<dbReference type="InterPro" id="IPR003661">
    <property type="entry name" value="HisK_dim/P_dom"/>
</dbReference>
<name>A0A480APE7_9BURK</name>
<dbReference type="SUPFAM" id="SSF47384">
    <property type="entry name" value="Homodimeric domain of signal transducing histidine kinase"/>
    <property type="match status" value="1"/>
</dbReference>
<feature type="region of interest" description="Disordered" evidence="10">
    <location>
        <begin position="17"/>
        <end position="44"/>
    </location>
</feature>
<dbReference type="SMART" id="SM00091">
    <property type="entry name" value="PAS"/>
    <property type="match status" value="3"/>
</dbReference>
<evidence type="ECO:0000256" key="9">
    <source>
        <dbReference type="SAM" id="Coils"/>
    </source>
</evidence>
<protein>
    <recommendedName>
        <fullName evidence="2">histidine kinase</fullName>
        <ecNumber evidence="2">2.7.13.3</ecNumber>
    </recommendedName>
</protein>
<dbReference type="SUPFAM" id="SSF55874">
    <property type="entry name" value="ATPase domain of HSP90 chaperone/DNA topoisomerase II/histidine kinase"/>
    <property type="match status" value="1"/>
</dbReference>
<feature type="domain" description="Histidine kinase" evidence="11">
    <location>
        <begin position="483"/>
        <end position="725"/>
    </location>
</feature>
<keyword evidence="6" id="KW-0418">Kinase</keyword>
<dbReference type="PRINTS" id="PR00344">
    <property type="entry name" value="BCTRLSENSOR"/>
</dbReference>
<keyword evidence="3" id="KW-0597">Phosphoprotein</keyword>
<dbReference type="Pfam" id="PF13426">
    <property type="entry name" value="PAS_9"/>
    <property type="match status" value="1"/>
</dbReference>
<evidence type="ECO:0000313" key="15">
    <source>
        <dbReference type="Proteomes" id="UP000301751"/>
    </source>
</evidence>
<dbReference type="Gene3D" id="3.30.450.20">
    <property type="entry name" value="PAS domain"/>
    <property type="match status" value="3"/>
</dbReference>
<keyword evidence="4" id="KW-0808">Transferase</keyword>
<dbReference type="GO" id="GO:0005524">
    <property type="term" value="F:ATP binding"/>
    <property type="evidence" value="ECO:0007669"/>
    <property type="project" value="UniProtKB-KW"/>
</dbReference>
<evidence type="ECO:0000256" key="5">
    <source>
        <dbReference type="ARBA" id="ARBA00022741"/>
    </source>
</evidence>
<feature type="domain" description="PAS" evidence="12">
    <location>
        <begin position="165"/>
        <end position="237"/>
    </location>
</feature>
<dbReference type="InterPro" id="IPR036890">
    <property type="entry name" value="HATPase_C_sf"/>
</dbReference>
<dbReference type="RefSeq" id="WP_137731710.1">
    <property type="nucleotide sequence ID" value="NZ_BJCL01000002.1"/>
</dbReference>
<keyword evidence="9" id="KW-0175">Coiled coil</keyword>
<accession>A0A480APE7</accession>
<dbReference type="InterPro" id="IPR003594">
    <property type="entry name" value="HATPase_dom"/>
</dbReference>
<dbReference type="SMART" id="SM00388">
    <property type="entry name" value="HisKA"/>
    <property type="match status" value="1"/>
</dbReference>
<evidence type="ECO:0000256" key="7">
    <source>
        <dbReference type="ARBA" id="ARBA00022840"/>
    </source>
</evidence>
<dbReference type="PROSITE" id="PS50112">
    <property type="entry name" value="PAS"/>
    <property type="match status" value="1"/>
</dbReference>
<dbReference type="InterPro" id="IPR005467">
    <property type="entry name" value="His_kinase_dom"/>
</dbReference>
<proteinExistence type="predicted"/>
<dbReference type="InterPro" id="IPR013656">
    <property type="entry name" value="PAS_4"/>
</dbReference>
<evidence type="ECO:0000259" key="13">
    <source>
        <dbReference type="PROSITE" id="PS50113"/>
    </source>
</evidence>
<dbReference type="NCBIfam" id="TIGR00229">
    <property type="entry name" value="sensory_box"/>
    <property type="match status" value="1"/>
</dbReference>
<dbReference type="SUPFAM" id="SSF55785">
    <property type="entry name" value="PYP-like sensor domain (PAS domain)"/>
    <property type="match status" value="3"/>
</dbReference>
<organism evidence="14 15">
    <name type="scientific">Pseudaquabacterium pictum</name>
    <dbReference type="NCBI Taxonomy" id="2315236"/>
    <lineage>
        <taxon>Bacteria</taxon>
        <taxon>Pseudomonadati</taxon>
        <taxon>Pseudomonadota</taxon>
        <taxon>Betaproteobacteria</taxon>
        <taxon>Burkholderiales</taxon>
        <taxon>Sphaerotilaceae</taxon>
        <taxon>Pseudaquabacterium</taxon>
    </lineage>
</organism>
<dbReference type="PANTHER" id="PTHR43065:SF50">
    <property type="entry name" value="HISTIDINE KINASE"/>
    <property type="match status" value="1"/>
</dbReference>
<dbReference type="CDD" id="cd00130">
    <property type="entry name" value="PAS"/>
    <property type="match status" value="1"/>
</dbReference>
<evidence type="ECO:0000256" key="2">
    <source>
        <dbReference type="ARBA" id="ARBA00012438"/>
    </source>
</evidence>